<reference evidence="2" key="1">
    <citation type="journal article" date="2022" name="bioRxiv">
        <title>Sequencing and chromosome-scale assembly of the giantPleurodeles waltlgenome.</title>
        <authorList>
            <person name="Brown T."/>
            <person name="Elewa A."/>
            <person name="Iarovenko S."/>
            <person name="Subramanian E."/>
            <person name="Araus A.J."/>
            <person name="Petzold A."/>
            <person name="Susuki M."/>
            <person name="Suzuki K.-i.T."/>
            <person name="Hayashi T."/>
            <person name="Toyoda A."/>
            <person name="Oliveira C."/>
            <person name="Osipova E."/>
            <person name="Leigh N.D."/>
            <person name="Simon A."/>
            <person name="Yun M.H."/>
        </authorList>
    </citation>
    <scope>NUCLEOTIDE SEQUENCE</scope>
    <source>
        <strain evidence="2">20211129_DDA</strain>
        <tissue evidence="2">Liver</tissue>
    </source>
</reference>
<evidence type="ECO:0000313" key="3">
    <source>
        <dbReference type="Proteomes" id="UP001066276"/>
    </source>
</evidence>
<gene>
    <name evidence="2" type="ORF">NDU88_003126</name>
</gene>
<accession>A0AAV7LEF1</accession>
<dbReference type="PANTHER" id="PTHR37878">
    <property type="entry name" value="HYPOTHETICAL PROTEIN LOC689039"/>
    <property type="match status" value="1"/>
</dbReference>
<evidence type="ECO:0000259" key="1">
    <source>
        <dbReference type="Pfam" id="PF15470"/>
    </source>
</evidence>
<dbReference type="EMBL" id="JANPWB010000015">
    <property type="protein sequence ID" value="KAJ1089986.1"/>
    <property type="molecule type" value="Genomic_DNA"/>
</dbReference>
<comment type="caution">
    <text evidence="2">The sequence shown here is derived from an EMBL/GenBank/DDBJ whole genome shotgun (WGS) entry which is preliminary data.</text>
</comment>
<name>A0AAV7LEF1_PLEWA</name>
<evidence type="ECO:0000313" key="2">
    <source>
        <dbReference type="EMBL" id="KAJ1089986.1"/>
    </source>
</evidence>
<dbReference type="Pfam" id="PF15470">
    <property type="entry name" value="DUF4637"/>
    <property type="match status" value="1"/>
</dbReference>
<dbReference type="InterPro" id="IPR029174">
    <property type="entry name" value="DUF4637"/>
</dbReference>
<dbReference type="PANTHER" id="PTHR37878:SF1">
    <property type="entry name" value="DUF4637 DOMAIN-CONTAINING PROTEIN"/>
    <property type="match status" value="1"/>
</dbReference>
<dbReference type="AlphaFoldDB" id="A0AAV7LEF1"/>
<sequence>MFYSSVDGGGSFSRVQGHEEVVGSWLACQNLHLVERHSLDGGVWLQQTVDMSLQKKISRAETVVESEVEPRAFKKKREHLKKRLSSLNLFCAPLRGKSPRAGSQVCEDKKKVSPKDFEKEVKPAREEMCSLRQPRSRKMCPKCEIVICRKCDTLHANSSFVAHSLLDHYDRGGLAPRRAS</sequence>
<feature type="domain" description="DUF4637" evidence="1">
    <location>
        <begin position="129"/>
        <end position="168"/>
    </location>
</feature>
<dbReference type="Proteomes" id="UP001066276">
    <property type="component" value="Chromosome 11"/>
</dbReference>
<protein>
    <recommendedName>
        <fullName evidence="1">DUF4637 domain-containing protein</fullName>
    </recommendedName>
</protein>
<organism evidence="2 3">
    <name type="scientific">Pleurodeles waltl</name>
    <name type="common">Iberian ribbed newt</name>
    <dbReference type="NCBI Taxonomy" id="8319"/>
    <lineage>
        <taxon>Eukaryota</taxon>
        <taxon>Metazoa</taxon>
        <taxon>Chordata</taxon>
        <taxon>Craniata</taxon>
        <taxon>Vertebrata</taxon>
        <taxon>Euteleostomi</taxon>
        <taxon>Amphibia</taxon>
        <taxon>Batrachia</taxon>
        <taxon>Caudata</taxon>
        <taxon>Salamandroidea</taxon>
        <taxon>Salamandridae</taxon>
        <taxon>Pleurodelinae</taxon>
        <taxon>Pleurodeles</taxon>
    </lineage>
</organism>
<proteinExistence type="predicted"/>
<keyword evidence="3" id="KW-1185">Reference proteome</keyword>